<organism evidence="2 3">
    <name type="scientific">Microbulbifer celer</name>
    <dbReference type="NCBI Taxonomy" id="435905"/>
    <lineage>
        <taxon>Bacteria</taxon>
        <taxon>Pseudomonadati</taxon>
        <taxon>Pseudomonadota</taxon>
        <taxon>Gammaproteobacteria</taxon>
        <taxon>Cellvibrionales</taxon>
        <taxon>Microbulbiferaceae</taxon>
        <taxon>Microbulbifer</taxon>
    </lineage>
</organism>
<name>A0ABW3U7Z5_9GAMM</name>
<keyword evidence="1" id="KW-0732">Signal</keyword>
<dbReference type="Proteomes" id="UP001597264">
    <property type="component" value="Unassembled WGS sequence"/>
</dbReference>
<evidence type="ECO:0000313" key="3">
    <source>
        <dbReference type="Proteomes" id="UP001597264"/>
    </source>
</evidence>
<dbReference type="EMBL" id="JBHTLR010000008">
    <property type="protein sequence ID" value="MFD1217028.1"/>
    <property type="molecule type" value="Genomic_DNA"/>
</dbReference>
<sequence>MGKRLLAIIAIITLALAAVACDRQACYEEGKRNNRPPLPFAHLGTELAPFFTFAP</sequence>
<gene>
    <name evidence="2" type="ORF">ACFQ2X_10475</name>
</gene>
<keyword evidence="3" id="KW-1185">Reference proteome</keyword>
<evidence type="ECO:0000256" key="1">
    <source>
        <dbReference type="SAM" id="SignalP"/>
    </source>
</evidence>
<protein>
    <recommendedName>
        <fullName evidence="4">Lipoprotein</fullName>
    </recommendedName>
</protein>
<dbReference type="PROSITE" id="PS51257">
    <property type="entry name" value="PROKAR_LIPOPROTEIN"/>
    <property type="match status" value="1"/>
</dbReference>
<comment type="caution">
    <text evidence="2">The sequence shown here is derived from an EMBL/GenBank/DDBJ whole genome shotgun (WGS) entry which is preliminary data.</text>
</comment>
<evidence type="ECO:0000313" key="2">
    <source>
        <dbReference type="EMBL" id="MFD1217028.1"/>
    </source>
</evidence>
<dbReference type="RefSeq" id="WP_230437202.1">
    <property type="nucleotide sequence ID" value="NZ_CP087715.1"/>
</dbReference>
<evidence type="ECO:0008006" key="4">
    <source>
        <dbReference type="Google" id="ProtNLM"/>
    </source>
</evidence>
<proteinExistence type="predicted"/>
<accession>A0ABW3U7Z5</accession>
<feature type="signal peptide" evidence="1">
    <location>
        <begin position="1"/>
        <end position="20"/>
    </location>
</feature>
<feature type="chain" id="PRO_5047541292" description="Lipoprotein" evidence="1">
    <location>
        <begin position="21"/>
        <end position="55"/>
    </location>
</feature>
<reference evidence="3" key="1">
    <citation type="journal article" date="2019" name="Int. J. Syst. Evol. Microbiol.">
        <title>The Global Catalogue of Microorganisms (GCM) 10K type strain sequencing project: providing services to taxonomists for standard genome sequencing and annotation.</title>
        <authorList>
            <consortium name="The Broad Institute Genomics Platform"/>
            <consortium name="The Broad Institute Genome Sequencing Center for Infectious Disease"/>
            <person name="Wu L."/>
            <person name="Ma J."/>
        </authorList>
    </citation>
    <scope>NUCLEOTIDE SEQUENCE [LARGE SCALE GENOMIC DNA]</scope>
    <source>
        <strain evidence="3">CCUG 54356</strain>
    </source>
</reference>